<dbReference type="GO" id="GO:0016020">
    <property type="term" value="C:membrane"/>
    <property type="evidence" value="ECO:0007669"/>
    <property type="project" value="UniProtKB-SubCell"/>
</dbReference>
<protein>
    <submittedName>
        <fullName evidence="9">Cell death suppressor protein Lls1</fullName>
    </submittedName>
</protein>
<dbReference type="PANTHER" id="PTHR21266:SF32">
    <property type="entry name" value="CHOLESTEROL 7-DESATURASE NVD"/>
    <property type="match status" value="1"/>
</dbReference>
<dbReference type="GO" id="GO:0005737">
    <property type="term" value="C:cytoplasm"/>
    <property type="evidence" value="ECO:0007669"/>
    <property type="project" value="TreeGrafter"/>
</dbReference>
<dbReference type="AlphaFoldDB" id="A0A6B3NFK4"/>
<evidence type="ECO:0000256" key="4">
    <source>
        <dbReference type="ARBA" id="ARBA00022989"/>
    </source>
</evidence>
<dbReference type="InterPro" id="IPR013626">
    <property type="entry name" value="PaO"/>
</dbReference>
<comment type="subcellular location">
    <subcellularLocation>
        <location evidence="1">Membrane</location>
    </subcellularLocation>
</comment>
<gene>
    <name evidence="9" type="ORF">F6J89_31020</name>
</gene>
<evidence type="ECO:0000256" key="7">
    <source>
        <dbReference type="SAM" id="Phobius"/>
    </source>
</evidence>
<keyword evidence="2 7" id="KW-0812">Transmembrane</keyword>
<evidence type="ECO:0000256" key="5">
    <source>
        <dbReference type="ARBA" id="ARBA00023002"/>
    </source>
</evidence>
<proteinExistence type="predicted"/>
<keyword evidence="6 7" id="KW-0472">Membrane</keyword>
<sequence length="227" mass="26076">LIWHDLTSKQFGRTLTVVYATPIRKGECRLFARFPFRFSSKLPGLFIKLTPRWYSHLGQNSVLEDDQIFLHYQQRYLEALGGSPNFTKAFYLPTKADLYVFGLHSWINQYHAEPFPGETLPKPLPKEVLLERYHSHTEKCASCRGALANLQRLRMGVALVTALVWGLLPLLMLIQDQVSIITVTISTLSVLVGGFVWLGLGNLERQFYQGRETPPRNLPEKKRKHLL</sequence>
<dbReference type="SUPFAM" id="SSF55961">
    <property type="entry name" value="Bet v1-like"/>
    <property type="match status" value="1"/>
</dbReference>
<comment type="caution">
    <text evidence="9">The sequence shown here is derived from an EMBL/GenBank/DDBJ whole genome shotgun (WGS) entry which is preliminary data.</text>
</comment>
<evidence type="ECO:0000256" key="6">
    <source>
        <dbReference type="ARBA" id="ARBA00023136"/>
    </source>
</evidence>
<evidence type="ECO:0000256" key="1">
    <source>
        <dbReference type="ARBA" id="ARBA00004370"/>
    </source>
</evidence>
<evidence type="ECO:0000256" key="3">
    <source>
        <dbReference type="ARBA" id="ARBA00022946"/>
    </source>
</evidence>
<name>A0A6B3NFK4_9CYAN</name>
<keyword evidence="5" id="KW-0560">Oxidoreductase</keyword>
<dbReference type="InterPro" id="IPR050584">
    <property type="entry name" value="Cholesterol_7-desaturase"/>
</dbReference>
<evidence type="ECO:0000313" key="9">
    <source>
        <dbReference type="EMBL" id="NER31919.1"/>
    </source>
</evidence>
<feature type="domain" description="Pheophorbide a oxygenase" evidence="8">
    <location>
        <begin position="2"/>
        <end position="81"/>
    </location>
</feature>
<feature type="non-terminal residue" evidence="9">
    <location>
        <position position="1"/>
    </location>
</feature>
<evidence type="ECO:0000259" key="8">
    <source>
        <dbReference type="Pfam" id="PF08417"/>
    </source>
</evidence>
<keyword evidence="4 7" id="KW-1133">Transmembrane helix</keyword>
<feature type="transmembrane region" description="Helical" evidence="7">
    <location>
        <begin position="180"/>
        <end position="200"/>
    </location>
</feature>
<keyword evidence="3" id="KW-0809">Transit peptide</keyword>
<feature type="transmembrane region" description="Helical" evidence="7">
    <location>
        <begin position="153"/>
        <end position="174"/>
    </location>
</feature>
<organism evidence="9">
    <name type="scientific">Symploca sp. SIO1C4</name>
    <dbReference type="NCBI Taxonomy" id="2607765"/>
    <lineage>
        <taxon>Bacteria</taxon>
        <taxon>Bacillati</taxon>
        <taxon>Cyanobacteriota</taxon>
        <taxon>Cyanophyceae</taxon>
        <taxon>Coleofasciculales</taxon>
        <taxon>Coleofasciculaceae</taxon>
        <taxon>Symploca</taxon>
    </lineage>
</organism>
<dbReference type="EMBL" id="JAAHFQ010000988">
    <property type="protein sequence ID" value="NER31919.1"/>
    <property type="molecule type" value="Genomic_DNA"/>
</dbReference>
<dbReference type="GO" id="GO:0010277">
    <property type="term" value="F:chlorophyllide a oxygenase activity"/>
    <property type="evidence" value="ECO:0007669"/>
    <property type="project" value="InterPro"/>
</dbReference>
<accession>A0A6B3NFK4</accession>
<reference evidence="9" key="1">
    <citation type="submission" date="2019-11" db="EMBL/GenBank/DDBJ databases">
        <title>Genomic insights into an expanded diversity of filamentous marine cyanobacteria reveals the extraordinary biosynthetic potential of Moorea and Okeania.</title>
        <authorList>
            <person name="Ferreira Leao T."/>
            <person name="Wang M."/>
            <person name="Moss N."/>
            <person name="Da Silva R."/>
            <person name="Sanders J."/>
            <person name="Nurk S."/>
            <person name="Gurevich A."/>
            <person name="Humphrey G."/>
            <person name="Reher R."/>
            <person name="Zhu Q."/>
            <person name="Belda-Ferre P."/>
            <person name="Glukhov E."/>
            <person name="Rex R."/>
            <person name="Dorrestein P.C."/>
            <person name="Knight R."/>
            <person name="Pevzner P."/>
            <person name="Gerwick W.H."/>
            <person name="Gerwick L."/>
        </authorList>
    </citation>
    <scope>NUCLEOTIDE SEQUENCE</scope>
    <source>
        <strain evidence="9">SIO1C4</strain>
    </source>
</reference>
<dbReference type="PANTHER" id="PTHR21266">
    <property type="entry name" value="IRON-SULFUR DOMAIN CONTAINING PROTEIN"/>
    <property type="match status" value="1"/>
</dbReference>
<dbReference type="Pfam" id="PF08417">
    <property type="entry name" value="PaO"/>
    <property type="match status" value="1"/>
</dbReference>
<evidence type="ECO:0000256" key="2">
    <source>
        <dbReference type="ARBA" id="ARBA00022692"/>
    </source>
</evidence>